<dbReference type="Gene3D" id="3.30.70.600">
    <property type="entry name" value="Ribosomal protein S10 domain"/>
    <property type="match status" value="1"/>
</dbReference>
<dbReference type="EMBL" id="CP110500">
    <property type="protein sequence ID" value="WDI79218.1"/>
    <property type="molecule type" value="Genomic_DNA"/>
</dbReference>
<evidence type="ECO:0000313" key="7">
    <source>
        <dbReference type="Proteomes" id="UP001222373"/>
    </source>
</evidence>
<evidence type="ECO:0000256" key="2">
    <source>
        <dbReference type="ARBA" id="ARBA00022980"/>
    </source>
</evidence>
<dbReference type="Pfam" id="PF00338">
    <property type="entry name" value="Ribosomal_S10"/>
    <property type="match status" value="1"/>
</dbReference>
<dbReference type="GO" id="GO:0005840">
    <property type="term" value="C:ribosome"/>
    <property type="evidence" value="ECO:0007669"/>
    <property type="project" value="UniProtKB-KW"/>
</dbReference>
<keyword evidence="2 4" id="KW-0689">Ribosomal protein</keyword>
<comment type="subunit">
    <text evidence="4">Part of the 30S ribosomal subunit.</text>
</comment>
<feature type="domain" description="Small ribosomal subunit protein uS10" evidence="5">
    <location>
        <begin position="9"/>
        <end position="104"/>
    </location>
</feature>
<dbReference type="SMART" id="SM01403">
    <property type="entry name" value="Ribosomal_S10"/>
    <property type="match status" value="1"/>
</dbReference>
<evidence type="ECO:0000256" key="3">
    <source>
        <dbReference type="ARBA" id="ARBA00023274"/>
    </source>
</evidence>
<dbReference type="SUPFAM" id="SSF54999">
    <property type="entry name" value="Ribosomal protein S10"/>
    <property type="match status" value="1"/>
</dbReference>
<dbReference type="AlphaFoldDB" id="A0AAX3N8N2"/>
<dbReference type="HAMAP" id="MF_00508">
    <property type="entry name" value="Ribosomal_uS10"/>
    <property type="match status" value="1"/>
</dbReference>
<dbReference type="GO" id="GO:1990904">
    <property type="term" value="C:ribonucleoprotein complex"/>
    <property type="evidence" value="ECO:0007669"/>
    <property type="project" value="UniProtKB-KW"/>
</dbReference>
<dbReference type="InterPro" id="IPR001848">
    <property type="entry name" value="Ribosomal_uS10"/>
</dbReference>
<reference evidence="6" key="1">
    <citation type="submission" date="2022-11" db="EMBL/GenBank/DDBJ databases">
        <title>Genomic comparisons reveal selection pressure and functional variation between nutritional endosymbionts of cave-adapted and epigean Hawaiian planthoppers.</title>
        <authorList>
            <person name="Gossett J.M."/>
            <person name="Porter M.L."/>
            <person name="Vasquez Y."/>
            <person name="Bennett G.M."/>
            <person name="Chong R.A."/>
        </authorList>
    </citation>
    <scope>NUCLEOTIDE SEQUENCE</scope>
    <source>
        <strain evidence="6">OPOL2</strain>
    </source>
</reference>
<dbReference type="GO" id="GO:0003735">
    <property type="term" value="F:structural constituent of ribosome"/>
    <property type="evidence" value="ECO:0007669"/>
    <property type="project" value="InterPro"/>
</dbReference>
<evidence type="ECO:0000256" key="1">
    <source>
        <dbReference type="ARBA" id="ARBA00007102"/>
    </source>
</evidence>
<comment type="function">
    <text evidence="4">Involved in the binding of tRNA to the ribosomes.</text>
</comment>
<dbReference type="Proteomes" id="UP001222373">
    <property type="component" value="Chromosome"/>
</dbReference>
<dbReference type="InterPro" id="IPR036838">
    <property type="entry name" value="Ribosomal_uS10_dom_sf"/>
</dbReference>
<dbReference type="InterPro" id="IPR027486">
    <property type="entry name" value="Ribosomal_uS10_dom"/>
</dbReference>
<proteinExistence type="inferred from homology"/>
<accession>A0AAX3N8N2</accession>
<comment type="similarity">
    <text evidence="1 4">Belongs to the universal ribosomal protein uS10 family.</text>
</comment>
<dbReference type="GO" id="GO:0006412">
    <property type="term" value="P:translation"/>
    <property type="evidence" value="ECO:0007669"/>
    <property type="project" value="UniProtKB-UniRule"/>
</dbReference>
<organism evidence="6 7">
    <name type="scientific">Candidatus Vidania fulgoroideorum</name>
    <dbReference type="NCBI Taxonomy" id="881286"/>
    <lineage>
        <taxon>Bacteria</taxon>
        <taxon>Pseudomonadati</taxon>
        <taxon>Pseudomonadota</taxon>
        <taxon>Betaproteobacteria</taxon>
        <taxon>Candidatus Vidania</taxon>
    </lineage>
</organism>
<sequence length="105" mass="12524">MKKLNKEFYIKIKSTNLKEINLISRKIYLFLKISKSIFKGPVNCPKKTTILNVLKSPHKDKDSRDQFGYSIYKKFFFIKKIYKIFFIKMLKSFSISSDIEIKITN</sequence>
<evidence type="ECO:0000313" key="6">
    <source>
        <dbReference type="EMBL" id="WDI79218.1"/>
    </source>
</evidence>
<name>A0AAX3N8N2_9PROT</name>
<protein>
    <recommendedName>
        <fullName evidence="4">Small ribosomal subunit protein uS10</fullName>
    </recommendedName>
</protein>
<evidence type="ECO:0000259" key="5">
    <source>
        <dbReference type="SMART" id="SM01403"/>
    </source>
</evidence>
<evidence type="ECO:0000256" key="4">
    <source>
        <dbReference type="HAMAP-Rule" id="MF_00508"/>
    </source>
</evidence>
<dbReference type="GO" id="GO:0000049">
    <property type="term" value="F:tRNA binding"/>
    <property type="evidence" value="ECO:0007669"/>
    <property type="project" value="UniProtKB-UniRule"/>
</dbReference>
<gene>
    <name evidence="4" type="primary">rpsJ</name>
    <name evidence="6" type="ORF">ONB67_00760</name>
</gene>
<keyword evidence="3 4" id="KW-0687">Ribonucleoprotein</keyword>